<dbReference type="AlphaFoldDB" id="A0A806T0D4"/>
<dbReference type="EMBL" id="CP011536">
    <property type="protein sequence ID" value="AKM50397.1"/>
    <property type="molecule type" value="Genomic_DNA"/>
</dbReference>
<dbReference type="Proteomes" id="UP000016629">
    <property type="component" value="Chromosome"/>
</dbReference>
<evidence type="ECO:0000313" key="1">
    <source>
        <dbReference type="EMBL" id="AKM50397.1"/>
    </source>
</evidence>
<gene>
    <name evidence="1" type="ORF">N573_000875</name>
</gene>
<accession>A0A806T0D4</accession>
<reference evidence="1 2" key="1">
    <citation type="journal article" date="2013" name="Genome Announc.">
        <title>Draft Genome Sequence of Lactobacillus fermentum Strain 3872.</title>
        <authorList>
            <person name="Karlyshev A.V."/>
            <person name="Raju K."/>
            <person name="Abramov V.M."/>
        </authorList>
    </citation>
    <scope>NUCLEOTIDE SEQUENCE [LARGE SCALE GENOMIC DNA]</scope>
    <source>
        <strain evidence="1 2">3872</strain>
    </source>
</reference>
<name>A0A806T0D4_LIMFE</name>
<protein>
    <submittedName>
        <fullName evidence="1">Uncharacterized protein</fullName>
    </submittedName>
</protein>
<proteinExistence type="predicted"/>
<organism evidence="1 2">
    <name type="scientific">Limosilactobacillus fermentum 3872</name>
    <dbReference type="NCBI Taxonomy" id="1381124"/>
    <lineage>
        <taxon>Bacteria</taxon>
        <taxon>Bacillati</taxon>
        <taxon>Bacillota</taxon>
        <taxon>Bacilli</taxon>
        <taxon>Lactobacillales</taxon>
        <taxon>Lactobacillaceae</taxon>
        <taxon>Limosilactobacillus</taxon>
    </lineage>
</organism>
<sequence length="85" mass="9734">MLEVAAAWLELAELVSAWLLWLLVDEDVWALLLFLAVVDELDAVLDELDELEHPANKNRAAPRVRVPVIILCMKLSSQWIITCYF</sequence>
<evidence type="ECO:0000313" key="2">
    <source>
        <dbReference type="Proteomes" id="UP000016629"/>
    </source>
</evidence>
<reference evidence="1 2" key="2">
    <citation type="journal article" name="FEMS Microbiol. Lett.">
        <title>Lactobacillus fermentum 3872 genome sequencing reveals plasmid and chromosomal genes potentially involved in a probiotic activity.</title>
        <authorList>
            <person name="Lehri B."/>
            <person name="Seddon A.M."/>
            <person name="Karlyshev A.V."/>
        </authorList>
    </citation>
    <scope>NUCLEOTIDE SEQUENCE [LARGE SCALE GENOMIC DNA]</scope>
    <source>
        <strain evidence="1 2">3872</strain>
    </source>
</reference>